<dbReference type="CDD" id="cd07521">
    <property type="entry name" value="HAD_FCP1-like"/>
    <property type="match status" value="1"/>
</dbReference>
<dbReference type="InterPro" id="IPR023214">
    <property type="entry name" value="HAD_sf"/>
</dbReference>
<dbReference type="STRING" id="1202772.A0A1V9ZEI6"/>
<feature type="compositionally biased region" description="Low complexity" evidence="7">
    <location>
        <begin position="450"/>
        <end position="464"/>
    </location>
</feature>
<comment type="catalytic activity">
    <reaction evidence="5 6">
        <text>O-phospho-L-threonyl-[protein] + H2O = L-threonyl-[protein] + phosphate</text>
        <dbReference type="Rhea" id="RHEA:47004"/>
        <dbReference type="Rhea" id="RHEA-COMP:11060"/>
        <dbReference type="Rhea" id="RHEA-COMP:11605"/>
        <dbReference type="ChEBI" id="CHEBI:15377"/>
        <dbReference type="ChEBI" id="CHEBI:30013"/>
        <dbReference type="ChEBI" id="CHEBI:43474"/>
        <dbReference type="ChEBI" id="CHEBI:61977"/>
        <dbReference type="EC" id="3.1.3.16"/>
    </reaction>
</comment>
<comment type="caution">
    <text evidence="10">The sequence shown here is derived from an EMBL/GenBank/DDBJ whole genome shotgun (WGS) entry which is preliminary data.</text>
</comment>
<dbReference type="CDD" id="cd17729">
    <property type="entry name" value="BRCT_CTDP1"/>
    <property type="match status" value="1"/>
</dbReference>
<evidence type="ECO:0000313" key="10">
    <source>
        <dbReference type="EMBL" id="OQR96425.1"/>
    </source>
</evidence>
<comment type="subcellular location">
    <subcellularLocation>
        <location evidence="1 6">Nucleus</location>
    </subcellularLocation>
</comment>
<feature type="domain" description="BRCT" evidence="8">
    <location>
        <begin position="334"/>
        <end position="430"/>
    </location>
</feature>
<feature type="region of interest" description="Disordered" evidence="7">
    <location>
        <begin position="436"/>
        <end position="508"/>
    </location>
</feature>
<dbReference type="PROSITE" id="PS50969">
    <property type="entry name" value="FCP1"/>
    <property type="match status" value="1"/>
</dbReference>
<dbReference type="EMBL" id="JNBR01000145">
    <property type="protein sequence ID" value="OQR96425.1"/>
    <property type="molecule type" value="Genomic_DNA"/>
</dbReference>
<dbReference type="Gene3D" id="3.40.50.1000">
    <property type="entry name" value="HAD superfamily/HAD-like"/>
    <property type="match status" value="1"/>
</dbReference>
<keyword evidence="3 6" id="KW-0539">Nucleus</keyword>
<protein>
    <recommendedName>
        <fullName evidence="6">RNA polymerase II subunit A C-terminal domain phosphatase</fullName>
        <ecNumber evidence="6">3.1.3.16</ecNumber>
    </recommendedName>
</protein>
<dbReference type="PANTHER" id="PTHR23081">
    <property type="entry name" value="RNA POLYMERASE II CTD PHOSPHATASE"/>
    <property type="match status" value="1"/>
</dbReference>
<feature type="region of interest" description="Disordered" evidence="7">
    <location>
        <begin position="573"/>
        <end position="597"/>
    </location>
</feature>
<dbReference type="SMART" id="SM00577">
    <property type="entry name" value="CPDc"/>
    <property type="match status" value="1"/>
</dbReference>
<proteinExistence type="predicted"/>
<evidence type="ECO:0000256" key="2">
    <source>
        <dbReference type="ARBA" id="ARBA00022801"/>
    </source>
</evidence>
<evidence type="ECO:0000256" key="7">
    <source>
        <dbReference type="SAM" id="MobiDB-lite"/>
    </source>
</evidence>
<feature type="compositionally biased region" description="Basic and acidic residues" evidence="7">
    <location>
        <begin position="616"/>
        <end position="629"/>
    </location>
</feature>
<feature type="region of interest" description="Disordered" evidence="7">
    <location>
        <begin position="531"/>
        <end position="553"/>
    </location>
</feature>
<evidence type="ECO:0000256" key="6">
    <source>
        <dbReference type="RuleBase" id="RU366066"/>
    </source>
</evidence>
<dbReference type="InterPro" id="IPR001357">
    <property type="entry name" value="BRCT_dom"/>
</dbReference>
<dbReference type="AlphaFoldDB" id="A0A1V9ZEI6"/>
<feature type="compositionally biased region" description="Acidic residues" evidence="7">
    <location>
        <begin position="660"/>
        <end position="678"/>
    </location>
</feature>
<comment type="function">
    <text evidence="6">This promotes the activity of RNA polymerase II.</text>
</comment>
<dbReference type="SUPFAM" id="SSF56784">
    <property type="entry name" value="HAD-like"/>
    <property type="match status" value="1"/>
</dbReference>
<feature type="compositionally biased region" description="Pro residues" evidence="7">
    <location>
        <begin position="486"/>
        <end position="497"/>
    </location>
</feature>
<evidence type="ECO:0000259" key="8">
    <source>
        <dbReference type="PROSITE" id="PS50172"/>
    </source>
</evidence>
<accession>A0A1V9ZEI6</accession>
<keyword evidence="2 6" id="KW-0378">Hydrolase</keyword>
<dbReference type="GO" id="GO:0008420">
    <property type="term" value="F:RNA polymerase II CTD heptapeptide repeat phosphatase activity"/>
    <property type="evidence" value="ECO:0007669"/>
    <property type="project" value="UniProtKB-UniRule"/>
</dbReference>
<evidence type="ECO:0000256" key="3">
    <source>
        <dbReference type="ARBA" id="ARBA00023242"/>
    </source>
</evidence>
<dbReference type="NCBIfam" id="TIGR02250">
    <property type="entry name" value="FCP1_euk"/>
    <property type="match status" value="1"/>
</dbReference>
<dbReference type="Pfam" id="PF03031">
    <property type="entry name" value="NIF"/>
    <property type="match status" value="1"/>
</dbReference>
<feature type="region of interest" description="Disordered" evidence="7">
    <location>
        <begin position="616"/>
        <end position="678"/>
    </location>
</feature>
<dbReference type="SUPFAM" id="SSF52113">
    <property type="entry name" value="BRCT domain"/>
    <property type="match status" value="1"/>
</dbReference>
<dbReference type="InterPro" id="IPR039189">
    <property type="entry name" value="Fcp1"/>
</dbReference>
<sequence>MAAQFAVLTGKAGVPMSWTCSSGQLVHADQIIASYGSPEDRNLGSLVAPCTGILTILPPLNAADGTDVDVGRIEICMHPMIKNQRCVLCMTKVDQETVKVILAQGQIMEVNHATAKELDSENIGRMLKQKKLMLVLDLDHTLLHAVRSQDVVDAIDEDALRFFIPDIPTEHVLKLRPGLSTFLHELAALYDLHIYTHGTRKYAERIAEIIDPDSSLFHHRIVARTDTPDVSHKSLKLLFPSCDDSMIVVLDDRVDVWKENSGNVFIIEAFHHFNTRAEINNASGGVAAKASERKADTHLTKALRVLKLVHEKFYPPGPPAQPSPPNIKHIMESMRHAVLRGCNLVFSGVIPIGVPPESDYLWKLALSFGAKPSMSMDNFPTTHLVIHPKRLGTKKYIEALRMPNVNVVSPQWLIDCASEWMRLREDRYRIRSFVPAADDGHGQPAAEAQPATDVPATAPATEAAATEDVDMSAEETKEQPEDEAPVVPPSKLKPPPLKGLLITDKTSPREKKNVAFAALPEKIDAPFTSMMRQKRPPAGAPPAQEPPVPPSPKVVAKGVVATGGSFDFLSKMATRKKTPPTVKPALPPVAKPAPRVVEKSDDDLFQRLMEAEALEEKTLDEQPKRKFDGTPRPGAKRGKMAALSVADVRVEEPMAPADAASDDDDDDDDFITSLESDF</sequence>
<evidence type="ECO:0000256" key="5">
    <source>
        <dbReference type="ARBA" id="ARBA00048336"/>
    </source>
</evidence>
<dbReference type="SMART" id="SM00292">
    <property type="entry name" value="BRCT"/>
    <property type="match status" value="1"/>
</dbReference>
<evidence type="ECO:0000313" key="11">
    <source>
        <dbReference type="Proteomes" id="UP000243579"/>
    </source>
</evidence>
<dbReference type="InterPro" id="IPR011947">
    <property type="entry name" value="FCP1_euk"/>
</dbReference>
<feature type="compositionally biased region" description="Pro residues" evidence="7">
    <location>
        <begin position="581"/>
        <end position="591"/>
    </location>
</feature>
<feature type="domain" description="FCP1 homology" evidence="9">
    <location>
        <begin position="127"/>
        <end position="293"/>
    </location>
</feature>
<dbReference type="EC" id="3.1.3.16" evidence="6"/>
<dbReference type="GO" id="GO:0005634">
    <property type="term" value="C:nucleus"/>
    <property type="evidence" value="ECO:0007669"/>
    <property type="project" value="UniProtKB-SubCell"/>
</dbReference>
<feature type="compositionally biased region" description="Pro residues" evidence="7">
    <location>
        <begin position="538"/>
        <end position="552"/>
    </location>
</feature>
<gene>
    <name evidence="10" type="ORF">ACHHYP_20783</name>
</gene>
<name>A0A1V9ZEI6_ACHHY</name>
<keyword evidence="11" id="KW-1185">Reference proteome</keyword>
<dbReference type="OrthoDB" id="10249888at2759"/>
<dbReference type="Gene3D" id="3.40.50.10190">
    <property type="entry name" value="BRCT domain"/>
    <property type="match status" value="1"/>
</dbReference>
<organism evidence="10 11">
    <name type="scientific">Achlya hypogyna</name>
    <name type="common">Oomycete</name>
    <name type="synonym">Protoachlya hypogyna</name>
    <dbReference type="NCBI Taxonomy" id="1202772"/>
    <lineage>
        <taxon>Eukaryota</taxon>
        <taxon>Sar</taxon>
        <taxon>Stramenopiles</taxon>
        <taxon>Oomycota</taxon>
        <taxon>Saprolegniomycetes</taxon>
        <taxon>Saprolegniales</taxon>
        <taxon>Achlyaceae</taxon>
        <taxon>Achlya</taxon>
    </lineage>
</organism>
<dbReference type="InterPro" id="IPR036412">
    <property type="entry name" value="HAD-like_sf"/>
</dbReference>
<dbReference type="Proteomes" id="UP000243579">
    <property type="component" value="Unassembled WGS sequence"/>
</dbReference>
<comment type="catalytic activity">
    <reaction evidence="4 6">
        <text>O-phospho-L-seryl-[protein] + H2O = L-seryl-[protein] + phosphate</text>
        <dbReference type="Rhea" id="RHEA:20629"/>
        <dbReference type="Rhea" id="RHEA-COMP:9863"/>
        <dbReference type="Rhea" id="RHEA-COMP:11604"/>
        <dbReference type="ChEBI" id="CHEBI:15377"/>
        <dbReference type="ChEBI" id="CHEBI:29999"/>
        <dbReference type="ChEBI" id="CHEBI:43474"/>
        <dbReference type="ChEBI" id="CHEBI:83421"/>
        <dbReference type="EC" id="3.1.3.16"/>
    </reaction>
</comment>
<dbReference type="PROSITE" id="PS50172">
    <property type="entry name" value="BRCT"/>
    <property type="match status" value="1"/>
</dbReference>
<dbReference type="PANTHER" id="PTHR23081:SF36">
    <property type="entry name" value="RNA POLYMERASE II SUBUNIT A C-TERMINAL DOMAIN PHOSPHATASE"/>
    <property type="match status" value="1"/>
</dbReference>
<dbReference type="InterPro" id="IPR004274">
    <property type="entry name" value="FCP1_dom"/>
</dbReference>
<dbReference type="Gene3D" id="1.10.287.10">
    <property type="entry name" value="S15/NS1, RNA-binding"/>
    <property type="match status" value="1"/>
</dbReference>
<evidence type="ECO:0000256" key="1">
    <source>
        <dbReference type="ARBA" id="ARBA00004123"/>
    </source>
</evidence>
<evidence type="ECO:0000256" key="4">
    <source>
        <dbReference type="ARBA" id="ARBA00047761"/>
    </source>
</evidence>
<dbReference type="InterPro" id="IPR036420">
    <property type="entry name" value="BRCT_dom_sf"/>
</dbReference>
<evidence type="ECO:0000259" key="9">
    <source>
        <dbReference type="PROSITE" id="PS50969"/>
    </source>
</evidence>
<reference evidence="10 11" key="1">
    <citation type="journal article" date="2014" name="Genome Biol. Evol.">
        <title>The secreted proteins of Achlya hypogyna and Thraustotheca clavata identify the ancestral oomycete secretome and reveal gene acquisitions by horizontal gene transfer.</title>
        <authorList>
            <person name="Misner I."/>
            <person name="Blouin N."/>
            <person name="Leonard G."/>
            <person name="Richards T.A."/>
            <person name="Lane C.E."/>
        </authorList>
    </citation>
    <scope>NUCLEOTIDE SEQUENCE [LARGE SCALE GENOMIC DNA]</scope>
    <source>
        <strain evidence="10 11">ATCC 48635</strain>
    </source>
</reference>